<sequence>MFRRWLDAGLILLALACWGGSVTAHADSDYAHALATVPQGILLSKPNAILTVATASKSSATVVNTTNPATPGTQAAVVTNSADQFGSTWSTDDNSFDLTHNETLSLWLYFGDQGTTAADGMAFVLQNDPQGVRAMPDWGSAGISADTLGVWGVTADMPVSSAAEIAATAIQNSWALEFDTNANDDSASLTTDLNAGRTTAHIASAYPGLATSYLPLTPTAKETASAPTVYRLRHVGVISDSTQPNFLANGSWHHLTLTWNATAHTMTYAFNDKDPVTAAPEPGVRRTVTVDLKQIDPSHTGRARWGFTGTTGTHDGTNLVVLENAPGLVAAQTSAQLFDLTQDKIVDHDDEVTSHDKVQLTYHLDYQAGRQTWSAISGHLQLPADIAYDNQATITTANGQTTTLPLETARDGQLVTALKAVLSRQNPTATIRLTGKILPVDSRQVVTGATSIFASPTFIGTATTPTFSVIPAVKLNLAVTSADPLALPDLQKTTVTGKIGGFTRANVPPALRVMAKLNGVALPRVTPQSDGTFALSLTASQLQPGANDLKLTADTASGDASKTVTVPITVAGELKFDTVSSAEGFRVSTLTGNSQLVGRTGDWRLVVQDTRGTGSRWTLNAQATALTTSDGQQLAGQPVYVTSHGTIPIGTTPMPVLTHVTDDSEDAGRFDVAGSWTSKTGILLAVDDGSAVGSYSGTIIWTLSDAPS</sequence>
<gene>
    <name evidence="3" type="ORF">ABN16_03940</name>
</gene>
<proteinExistence type="predicted"/>
<dbReference type="InterPro" id="IPR013320">
    <property type="entry name" value="ConA-like_dom_sf"/>
</dbReference>
<evidence type="ECO:0000313" key="3">
    <source>
        <dbReference type="EMBL" id="AKP64229.1"/>
    </source>
</evidence>
<evidence type="ECO:0000313" key="4">
    <source>
        <dbReference type="Proteomes" id="UP000036000"/>
    </source>
</evidence>
<keyword evidence="4" id="KW-1185">Reference proteome</keyword>
<dbReference type="AlphaFoldDB" id="A0AAC9ER88"/>
<dbReference type="Proteomes" id="UP000036000">
    <property type="component" value="Chromosome"/>
</dbReference>
<dbReference type="InterPro" id="IPR027994">
    <property type="entry name" value="WxL_dom"/>
</dbReference>
<feature type="chain" id="PRO_5041925586" description="WxL domain-containing protein" evidence="1">
    <location>
        <begin position="27"/>
        <end position="708"/>
    </location>
</feature>
<keyword evidence="1" id="KW-0732">Signal</keyword>
<evidence type="ECO:0000256" key="1">
    <source>
        <dbReference type="SAM" id="SignalP"/>
    </source>
</evidence>
<dbReference type="KEGG" id="lko:ABN16_03940"/>
<dbReference type="Pfam" id="PF13731">
    <property type="entry name" value="WxL"/>
    <property type="match status" value="1"/>
</dbReference>
<evidence type="ECO:0000259" key="2">
    <source>
        <dbReference type="Pfam" id="PF13731"/>
    </source>
</evidence>
<organism evidence="3 4">
    <name type="scientific">Levilactobacillus koreensis</name>
    <dbReference type="NCBI Taxonomy" id="637971"/>
    <lineage>
        <taxon>Bacteria</taxon>
        <taxon>Bacillati</taxon>
        <taxon>Bacillota</taxon>
        <taxon>Bacilli</taxon>
        <taxon>Lactobacillales</taxon>
        <taxon>Lactobacillaceae</taxon>
        <taxon>Levilactobacillus</taxon>
    </lineage>
</organism>
<dbReference type="RefSeq" id="WP_048733095.1">
    <property type="nucleotide sequence ID" value="NZ_CP012033.1"/>
</dbReference>
<name>A0AAC9ER88_9LACO</name>
<feature type="signal peptide" evidence="1">
    <location>
        <begin position="1"/>
        <end position="26"/>
    </location>
</feature>
<protein>
    <recommendedName>
        <fullName evidence="2">WxL domain-containing protein</fullName>
    </recommendedName>
</protein>
<feature type="domain" description="WxL" evidence="2">
    <location>
        <begin position="605"/>
        <end position="707"/>
    </location>
</feature>
<dbReference type="Gene3D" id="2.60.120.200">
    <property type="match status" value="1"/>
</dbReference>
<dbReference type="SUPFAM" id="SSF49899">
    <property type="entry name" value="Concanavalin A-like lectins/glucanases"/>
    <property type="match status" value="1"/>
</dbReference>
<reference evidence="3 4" key="1">
    <citation type="submission" date="2015-07" db="EMBL/GenBank/DDBJ databases">
        <title>Lactobacillus korensis/26-25/ whole genome sequencing.</title>
        <authorList>
            <person name="Kim M.K."/>
            <person name="Im W.-T."/>
            <person name="Srinivasan S."/>
            <person name="Lee J.-J."/>
        </authorList>
    </citation>
    <scope>NUCLEOTIDE SEQUENCE [LARGE SCALE GENOMIC DNA]</scope>
    <source>
        <strain evidence="3 4">26-25</strain>
    </source>
</reference>
<accession>A0AAC9ER88</accession>
<dbReference type="EMBL" id="CP012033">
    <property type="protein sequence ID" value="AKP64229.1"/>
    <property type="molecule type" value="Genomic_DNA"/>
</dbReference>